<gene>
    <name evidence="1" type="ORF">LCGC14_0295430</name>
</gene>
<name>A0A0F9TS84_9ZZZZ</name>
<comment type="caution">
    <text evidence="1">The sequence shown here is derived from an EMBL/GenBank/DDBJ whole genome shotgun (WGS) entry which is preliminary data.</text>
</comment>
<sequence>MEETELGAATTFIGEYQGAREPDLSGDHHLHFLIVKRRWVWILRMQPSTLCKTPRCRRVRIHELCN</sequence>
<proteinExistence type="predicted"/>
<protein>
    <submittedName>
        <fullName evidence="1">Uncharacterized protein</fullName>
    </submittedName>
</protein>
<accession>A0A0F9TS84</accession>
<dbReference type="EMBL" id="LAZR01000179">
    <property type="protein sequence ID" value="KKN83890.1"/>
    <property type="molecule type" value="Genomic_DNA"/>
</dbReference>
<evidence type="ECO:0000313" key="1">
    <source>
        <dbReference type="EMBL" id="KKN83890.1"/>
    </source>
</evidence>
<dbReference type="AlphaFoldDB" id="A0A0F9TS84"/>
<reference evidence="1" key="1">
    <citation type="journal article" date="2015" name="Nature">
        <title>Complex archaea that bridge the gap between prokaryotes and eukaryotes.</title>
        <authorList>
            <person name="Spang A."/>
            <person name="Saw J.H."/>
            <person name="Jorgensen S.L."/>
            <person name="Zaremba-Niedzwiedzka K."/>
            <person name="Martijn J."/>
            <person name="Lind A.E."/>
            <person name="van Eijk R."/>
            <person name="Schleper C."/>
            <person name="Guy L."/>
            <person name="Ettema T.J."/>
        </authorList>
    </citation>
    <scope>NUCLEOTIDE SEQUENCE</scope>
</reference>
<organism evidence="1">
    <name type="scientific">marine sediment metagenome</name>
    <dbReference type="NCBI Taxonomy" id="412755"/>
    <lineage>
        <taxon>unclassified sequences</taxon>
        <taxon>metagenomes</taxon>
        <taxon>ecological metagenomes</taxon>
    </lineage>
</organism>